<dbReference type="Proteomes" id="UP000628017">
    <property type="component" value="Unassembled WGS sequence"/>
</dbReference>
<sequence length="49" mass="5563">MKIAGNRVYPFHPVNKPRPWIIREAGPKPKGGIHMELDILTLTEISQLV</sequence>
<gene>
    <name evidence="1" type="ORF">GCM10011498_01530</name>
</gene>
<comment type="caution">
    <text evidence="1">The sequence shown here is derived from an EMBL/GenBank/DDBJ whole genome shotgun (WGS) entry which is preliminary data.</text>
</comment>
<protein>
    <submittedName>
        <fullName evidence="1">Uncharacterized protein</fullName>
    </submittedName>
</protein>
<name>A0A916QPF6_9RHOB</name>
<evidence type="ECO:0000313" key="2">
    <source>
        <dbReference type="Proteomes" id="UP000628017"/>
    </source>
</evidence>
<proteinExistence type="predicted"/>
<accession>A0A916QPF6</accession>
<dbReference type="EMBL" id="BMKA01000001">
    <property type="protein sequence ID" value="GGA05578.1"/>
    <property type="molecule type" value="Genomic_DNA"/>
</dbReference>
<dbReference type="AlphaFoldDB" id="A0A916QPF6"/>
<reference evidence="1" key="1">
    <citation type="journal article" date="2014" name="Int. J. Syst. Evol. Microbiol.">
        <title>Complete genome sequence of Corynebacterium casei LMG S-19264T (=DSM 44701T), isolated from a smear-ripened cheese.</title>
        <authorList>
            <consortium name="US DOE Joint Genome Institute (JGI-PGF)"/>
            <person name="Walter F."/>
            <person name="Albersmeier A."/>
            <person name="Kalinowski J."/>
            <person name="Ruckert C."/>
        </authorList>
    </citation>
    <scope>NUCLEOTIDE SEQUENCE</scope>
    <source>
        <strain evidence="1">CGMCC 1.15880</strain>
    </source>
</reference>
<keyword evidence="2" id="KW-1185">Reference proteome</keyword>
<reference evidence="1" key="2">
    <citation type="submission" date="2020-09" db="EMBL/GenBank/DDBJ databases">
        <authorList>
            <person name="Sun Q."/>
            <person name="Zhou Y."/>
        </authorList>
    </citation>
    <scope>NUCLEOTIDE SEQUENCE</scope>
    <source>
        <strain evidence="1">CGMCC 1.15880</strain>
    </source>
</reference>
<evidence type="ECO:0000313" key="1">
    <source>
        <dbReference type="EMBL" id="GGA05578.1"/>
    </source>
</evidence>
<organism evidence="1 2">
    <name type="scientific">Neptunicoccus cionae</name>
    <dbReference type="NCBI Taxonomy" id="2035344"/>
    <lineage>
        <taxon>Bacteria</taxon>
        <taxon>Pseudomonadati</taxon>
        <taxon>Pseudomonadota</taxon>
        <taxon>Alphaproteobacteria</taxon>
        <taxon>Rhodobacterales</taxon>
        <taxon>Paracoccaceae</taxon>
        <taxon>Neptunicoccus</taxon>
    </lineage>
</organism>